<proteinExistence type="predicted"/>
<dbReference type="InterPro" id="IPR036785">
    <property type="entry name" value="YkyA-like_sf"/>
</dbReference>
<evidence type="ECO:0000256" key="1">
    <source>
        <dbReference type="SAM" id="Coils"/>
    </source>
</evidence>
<gene>
    <name evidence="3" type="ORF">ACFO4L_02575</name>
</gene>
<dbReference type="Gene3D" id="1.20.120.570">
    <property type="entry name" value="YkyA-like"/>
    <property type="match status" value="1"/>
</dbReference>
<evidence type="ECO:0000313" key="4">
    <source>
        <dbReference type="Proteomes" id="UP001595896"/>
    </source>
</evidence>
<dbReference type="InterPro" id="IPR019454">
    <property type="entry name" value="Lipoprot_YkyA-like"/>
</dbReference>
<keyword evidence="4" id="KW-1185">Reference proteome</keyword>
<dbReference type="Pfam" id="PF10368">
    <property type="entry name" value="YkyA"/>
    <property type="match status" value="1"/>
</dbReference>
<dbReference type="Proteomes" id="UP001595896">
    <property type="component" value="Unassembled WGS sequence"/>
</dbReference>
<keyword evidence="2" id="KW-0732">Signal</keyword>
<comment type="caution">
    <text evidence="3">The sequence shown here is derived from an EMBL/GenBank/DDBJ whole genome shotgun (WGS) entry which is preliminary data.</text>
</comment>
<dbReference type="PROSITE" id="PS51257">
    <property type="entry name" value="PROKAR_LIPOPROTEIN"/>
    <property type="match status" value="1"/>
</dbReference>
<name>A0ABV9NU67_9BACI</name>
<feature type="chain" id="PRO_5045456556" evidence="2">
    <location>
        <begin position="25"/>
        <end position="216"/>
    </location>
</feature>
<dbReference type="RefSeq" id="WP_377908081.1">
    <property type="nucleotide sequence ID" value="NZ_JBHSGK010000003.1"/>
</dbReference>
<dbReference type="EMBL" id="JBHSGK010000003">
    <property type="protein sequence ID" value="MFC4735459.1"/>
    <property type="molecule type" value="Genomic_DNA"/>
</dbReference>
<sequence length="216" mass="24797">MTGYKLTGLACVLAVTAACSGENAAEQVFEEWEAAVQIEQDIAEVQDPLAEREEQENELYEEMLSLSETDEIEPLSEEAIGSAEERRELMEEERSIIDEAYEQFQEGSDHIGNLEEEEQEAANEVTELMDERYGAYTDLYDTYMQSIDEDIELFSMISNEEIEMEELQQQHETVNELYGEIAERNESFNRATEQFNDAKMDFYEISELQVEAGQAS</sequence>
<reference evidence="4" key="1">
    <citation type="journal article" date="2019" name="Int. J. Syst. Evol. Microbiol.">
        <title>The Global Catalogue of Microorganisms (GCM) 10K type strain sequencing project: providing services to taxonomists for standard genome sequencing and annotation.</title>
        <authorList>
            <consortium name="The Broad Institute Genomics Platform"/>
            <consortium name="The Broad Institute Genome Sequencing Center for Infectious Disease"/>
            <person name="Wu L."/>
            <person name="Ma J."/>
        </authorList>
    </citation>
    <scope>NUCLEOTIDE SEQUENCE [LARGE SCALE GENOMIC DNA]</scope>
    <source>
        <strain evidence="4">JCM 12165</strain>
    </source>
</reference>
<protein>
    <submittedName>
        <fullName evidence="3">YkyA family protein</fullName>
    </submittedName>
</protein>
<feature type="coiled-coil region" evidence="1">
    <location>
        <begin position="157"/>
        <end position="184"/>
    </location>
</feature>
<evidence type="ECO:0000313" key="3">
    <source>
        <dbReference type="EMBL" id="MFC4735459.1"/>
    </source>
</evidence>
<evidence type="ECO:0000256" key="2">
    <source>
        <dbReference type="SAM" id="SignalP"/>
    </source>
</evidence>
<accession>A0ABV9NU67</accession>
<keyword evidence="1" id="KW-0175">Coiled coil</keyword>
<organism evidence="3 4">
    <name type="scientific">Bacillus daqingensis</name>
    <dbReference type="NCBI Taxonomy" id="872396"/>
    <lineage>
        <taxon>Bacteria</taxon>
        <taxon>Bacillati</taxon>
        <taxon>Bacillota</taxon>
        <taxon>Bacilli</taxon>
        <taxon>Bacillales</taxon>
        <taxon>Bacillaceae</taxon>
        <taxon>Bacillus</taxon>
    </lineage>
</organism>
<feature type="signal peptide" evidence="2">
    <location>
        <begin position="1"/>
        <end position="24"/>
    </location>
</feature>
<dbReference type="SUPFAM" id="SSF140423">
    <property type="entry name" value="MW0975(SA0943)-like"/>
    <property type="match status" value="1"/>
</dbReference>